<dbReference type="Proteomes" id="UP001058003">
    <property type="component" value="Chromosome"/>
</dbReference>
<evidence type="ECO:0000256" key="1">
    <source>
        <dbReference type="SAM" id="Phobius"/>
    </source>
</evidence>
<feature type="transmembrane region" description="Helical" evidence="1">
    <location>
        <begin position="128"/>
        <end position="147"/>
    </location>
</feature>
<protein>
    <submittedName>
        <fullName evidence="2">Uncharacterized protein</fullName>
    </submittedName>
</protein>
<keyword evidence="1" id="KW-0472">Membrane</keyword>
<dbReference type="EMBL" id="CP073767">
    <property type="protein sequence ID" value="UWZ57273.1"/>
    <property type="molecule type" value="Genomic_DNA"/>
</dbReference>
<keyword evidence="1" id="KW-0812">Transmembrane</keyword>
<feature type="transmembrane region" description="Helical" evidence="1">
    <location>
        <begin position="57"/>
        <end position="78"/>
    </location>
</feature>
<feature type="transmembrane region" description="Helical" evidence="1">
    <location>
        <begin position="324"/>
        <end position="347"/>
    </location>
</feature>
<name>A0A9Q9ILV3_9ACTN</name>
<reference evidence="2" key="1">
    <citation type="submission" date="2021-04" db="EMBL/GenBank/DDBJ databases">
        <title>Dactylosporangium aurantiacum NRRL B-8018 full assembly.</title>
        <authorList>
            <person name="Hartkoorn R.C."/>
            <person name="Beaudoing E."/>
            <person name="Hot D."/>
        </authorList>
    </citation>
    <scope>NUCLEOTIDE SEQUENCE</scope>
    <source>
        <strain evidence="2">NRRL B-8018</strain>
    </source>
</reference>
<feature type="transmembrane region" description="Helical" evidence="1">
    <location>
        <begin position="12"/>
        <end position="36"/>
    </location>
</feature>
<feature type="transmembrane region" description="Helical" evidence="1">
    <location>
        <begin position="254"/>
        <end position="274"/>
    </location>
</feature>
<proteinExistence type="predicted"/>
<accession>A0A9Q9ILV3</accession>
<evidence type="ECO:0000313" key="2">
    <source>
        <dbReference type="EMBL" id="UWZ57273.1"/>
    </source>
</evidence>
<feature type="transmembrane region" description="Helical" evidence="1">
    <location>
        <begin position="211"/>
        <end position="228"/>
    </location>
</feature>
<keyword evidence="1" id="KW-1133">Transmembrane helix</keyword>
<dbReference type="RefSeq" id="WP_033365132.1">
    <property type="nucleotide sequence ID" value="NZ_CP073767.1"/>
</dbReference>
<organism evidence="2 3">
    <name type="scientific">Dactylosporangium aurantiacum</name>
    <dbReference type="NCBI Taxonomy" id="35754"/>
    <lineage>
        <taxon>Bacteria</taxon>
        <taxon>Bacillati</taxon>
        <taxon>Actinomycetota</taxon>
        <taxon>Actinomycetes</taxon>
        <taxon>Micromonosporales</taxon>
        <taxon>Micromonosporaceae</taxon>
        <taxon>Dactylosporangium</taxon>
    </lineage>
</organism>
<keyword evidence="3" id="KW-1185">Reference proteome</keyword>
<sequence>MDGLAPSPAEVTVVTVLTGAGVLAVLGLLGTLAVLHRRRRPAPSAAPAGAPSRPTRGLAFVTVVASVLLYFGGRLPFVDTHPGGGSATLVELHGMRAPVYWMAYLIGGGLLVVLVGTLLKSPATLGRVVGPPAALTAVLMLLLLVGLKARIDRLDTRLAERHLPGVAPTAEASDGSVGAYPQAGWVMGVLGVALLTLVLVLLFTRPHDLEVLVALTAGFTMLTAPTLIDDDFWALRGGTVQRVRYSVFDLGGPALVWPAVIVGLAALVAAIPFLPKWLRGVATFAAAAAVGWIALAVVAATHLLDTGMTRLLEADGYTVAVRRGGAAAFLYLVTPAILLPIVAVRAWSVSRRRAARP</sequence>
<feature type="transmembrane region" description="Helical" evidence="1">
    <location>
        <begin position="183"/>
        <end position="204"/>
    </location>
</feature>
<dbReference type="AlphaFoldDB" id="A0A9Q9ILV3"/>
<feature type="transmembrane region" description="Helical" evidence="1">
    <location>
        <begin position="98"/>
        <end position="119"/>
    </location>
</feature>
<evidence type="ECO:0000313" key="3">
    <source>
        <dbReference type="Proteomes" id="UP001058003"/>
    </source>
</evidence>
<gene>
    <name evidence="2" type="ORF">Daura_14520</name>
</gene>
<dbReference type="KEGG" id="daur:Daura_14520"/>
<feature type="transmembrane region" description="Helical" evidence="1">
    <location>
        <begin position="281"/>
        <end position="304"/>
    </location>
</feature>